<reference evidence="10" key="1">
    <citation type="submission" date="2020-12" db="EMBL/GenBank/DDBJ databases">
        <authorList>
            <person name="Huq M.A."/>
        </authorList>
    </citation>
    <scope>NUCLEOTIDE SEQUENCE</scope>
    <source>
        <strain evidence="10">MAHUQ-46</strain>
    </source>
</reference>
<feature type="transmembrane region" description="Helical" evidence="8">
    <location>
        <begin position="62"/>
        <end position="83"/>
    </location>
</feature>
<dbReference type="RefSeq" id="WP_199019445.1">
    <property type="nucleotide sequence ID" value="NZ_JAELUP010000061.1"/>
</dbReference>
<keyword evidence="4 7" id="KW-0812">Transmembrane</keyword>
<dbReference type="Proteomes" id="UP000640274">
    <property type="component" value="Unassembled WGS sequence"/>
</dbReference>
<comment type="caution">
    <text evidence="10">The sequence shown here is derived from an EMBL/GenBank/DDBJ whole genome shotgun (WGS) entry which is preliminary data.</text>
</comment>
<dbReference type="Pfam" id="PF00361">
    <property type="entry name" value="Proton_antipo_M"/>
    <property type="match status" value="1"/>
</dbReference>
<evidence type="ECO:0000256" key="2">
    <source>
        <dbReference type="ARBA" id="ARBA00005346"/>
    </source>
</evidence>
<organism evidence="10 11">
    <name type="scientific">Paenibacillus roseus</name>
    <dbReference type="NCBI Taxonomy" id="2798579"/>
    <lineage>
        <taxon>Bacteria</taxon>
        <taxon>Bacillati</taxon>
        <taxon>Bacillota</taxon>
        <taxon>Bacilli</taxon>
        <taxon>Bacillales</taxon>
        <taxon>Paenibacillaceae</taxon>
        <taxon>Paenibacillus</taxon>
    </lineage>
</organism>
<feature type="transmembrane region" description="Helical" evidence="8">
    <location>
        <begin position="137"/>
        <end position="157"/>
    </location>
</feature>
<dbReference type="InterPro" id="IPR050586">
    <property type="entry name" value="CPA3_Na-H_Antiporter_D"/>
</dbReference>
<dbReference type="PANTHER" id="PTHR42703:SF1">
    <property type="entry name" value="NA(+)_H(+) ANTIPORTER SUBUNIT D1"/>
    <property type="match status" value="1"/>
</dbReference>
<evidence type="ECO:0000313" key="11">
    <source>
        <dbReference type="Proteomes" id="UP000640274"/>
    </source>
</evidence>
<evidence type="ECO:0000256" key="5">
    <source>
        <dbReference type="ARBA" id="ARBA00022989"/>
    </source>
</evidence>
<evidence type="ECO:0000256" key="3">
    <source>
        <dbReference type="ARBA" id="ARBA00022475"/>
    </source>
</evidence>
<keyword evidence="5 8" id="KW-1133">Transmembrane helix</keyword>
<dbReference type="PANTHER" id="PTHR42703">
    <property type="entry name" value="NADH DEHYDROGENASE"/>
    <property type="match status" value="1"/>
</dbReference>
<accession>A0A934J5F6</accession>
<comment type="similarity">
    <text evidence="2">Belongs to the CPA3 antiporters (TC 2.A.63) subunit D family.</text>
</comment>
<evidence type="ECO:0000256" key="8">
    <source>
        <dbReference type="SAM" id="Phobius"/>
    </source>
</evidence>
<sequence length="211" mass="22967">MSHLILQLAASVFMIWGSLTTIRQTNLGQLLKAGLVVHIGYIITAASVPSEGISTVKWQITAFYGIATLIMHAGIFTAGSVICRASGRRGLSALSGLYYRAPMTAAAVLILLVSLCGLPVSIGFIGKWMILANAAQYNQYATGALVLISTFFSYFYYFRLARQMFMRTFDGREEVRMAVLPVIVIWLSALLALVGGIMPTPLLNLLVTHFP</sequence>
<feature type="transmembrane region" description="Helical" evidence="8">
    <location>
        <begin position="178"/>
        <end position="198"/>
    </location>
</feature>
<evidence type="ECO:0000256" key="1">
    <source>
        <dbReference type="ARBA" id="ARBA00004651"/>
    </source>
</evidence>
<keyword evidence="11" id="KW-1185">Reference proteome</keyword>
<evidence type="ECO:0000259" key="9">
    <source>
        <dbReference type="Pfam" id="PF00361"/>
    </source>
</evidence>
<feature type="domain" description="NADH:quinone oxidoreductase/Mrp antiporter transmembrane" evidence="9">
    <location>
        <begin position="4"/>
        <end position="153"/>
    </location>
</feature>
<dbReference type="AlphaFoldDB" id="A0A934J5F6"/>
<feature type="transmembrane region" description="Helical" evidence="8">
    <location>
        <begin position="104"/>
        <end position="125"/>
    </location>
</feature>
<evidence type="ECO:0000256" key="6">
    <source>
        <dbReference type="ARBA" id="ARBA00023136"/>
    </source>
</evidence>
<proteinExistence type="inferred from homology"/>
<keyword evidence="6 8" id="KW-0472">Membrane</keyword>
<keyword evidence="3" id="KW-1003">Cell membrane</keyword>
<evidence type="ECO:0000256" key="4">
    <source>
        <dbReference type="ARBA" id="ARBA00022692"/>
    </source>
</evidence>
<evidence type="ECO:0000313" key="10">
    <source>
        <dbReference type="EMBL" id="MBJ6361893.1"/>
    </source>
</evidence>
<dbReference type="GO" id="GO:0005886">
    <property type="term" value="C:plasma membrane"/>
    <property type="evidence" value="ECO:0007669"/>
    <property type="project" value="UniProtKB-SubCell"/>
</dbReference>
<protein>
    <recommendedName>
        <fullName evidence="9">NADH:quinone oxidoreductase/Mrp antiporter transmembrane domain-containing protein</fullName>
    </recommendedName>
</protein>
<comment type="subcellular location">
    <subcellularLocation>
        <location evidence="1">Cell membrane</location>
        <topology evidence="1">Multi-pass membrane protein</topology>
    </subcellularLocation>
    <subcellularLocation>
        <location evidence="7">Membrane</location>
        <topology evidence="7">Multi-pass membrane protein</topology>
    </subcellularLocation>
</comment>
<evidence type="ECO:0000256" key="7">
    <source>
        <dbReference type="RuleBase" id="RU000320"/>
    </source>
</evidence>
<dbReference type="InterPro" id="IPR001750">
    <property type="entry name" value="ND/Mrp_TM"/>
</dbReference>
<dbReference type="EMBL" id="JAELUP010000061">
    <property type="protein sequence ID" value="MBJ6361893.1"/>
    <property type="molecule type" value="Genomic_DNA"/>
</dbReference>
<gene>
    <name evidence="10" type="ORF">JFN88_11525</name>
</gene>
<name>A0A934J5F6_9BACL</name>